<comment type="caution">
    <text evidence="2">The sequence shown here is derived from an EMBL/GenBank/DDBJ whole genome shotgun (WGS) entry which is preliminary data.</text>
</comment>
<gene>
    <name evidence="2" type="ORF">STAS_26084</name>
</gene>
<keyword evidence="2" id="KW-0540">Nuclease</keyword>
<feature type="region of interest" description="Disordered" evidence="1">
    <location>
        <begin position="1"/>
        <end position="26"/>
    </location>
</feature>
<keyword evidence="2" id="KW-0378">Hydrolase</keyword>
<reference evidence="3" key="1">
    <citation type="journal article" date="2019" name="Curr. Biol.">
        <title>Genome Sequence of Striga asiatica Provides Insight into the Evolution of Plant Parasitism.</title>
        <authorList>
            <person name="Yoshida S."/>
            <person name="Kim S."/>
            <person name="Wafula E.K."/>
            <person name="Tanskanen J."/>
            <person name="Kim Y.M."/>
            <person name="Honaas L."/>
            <person name="Yang Z."/>
            <person name="Spallek T."/>
            <person name="Conn C.E."/>
            <person name="Ichihashi Y."/>
            <person name="Cheong K."/>
            <person name="Cui S."/>
            <person name="Der J.P."/>
            <person name="Gundlach H."/>
            <person name="Jiao Y."/>
            <person name="Hori C."/>
            <person name="Ishida J.K."/>
            <person name="Kasahara H."/>
            <person name="Kiba T."/>
            <person name="Kim M.S."/>
            <person name="Koo N."/>
            <person name="Laohavisit A."/>
            <person name="Lee Y.H."/>
            <person name="Lumba S."/>
            <person name="McCourt P."/>
            <person name="Mortimer J.C."/>
            <person name="Mutuku J.M."/>
            <person name="Nomura T."/>
            <person name="Sasaki-Sekimoto Y."/>
            <person name="Seto Y."/>
            <person name="Wang Y."/>
            <person name="Wakatake T."/>
            <person name="Sakakibara H."/>
            <person name="Demura T."/>
            <person name="Yamaguchi S."/>
            <person name="Yoneyama K."/>
            <person name="Manabe R.I."/>
            <person name="Nelson D.C."/>
            <person name="Schulman A.H."/>
            <person name="Timko M.P."/>
            <person name="dePamphilis C.W."/>
            <person name="Choi D."/>
            <person name="Shirasu K."/>
        </authorList>
    </citation>
    <scope>NUCLEOTIDE SEQUENCE [LARGE SCALE GENOMIC DNA]</scope>
    <source>
        <strain evidence="3">cv. UVA1</strain>
    </source>
</reference>
<evidence type="ECO:0000313" key="2">
    <source>
        <dbReference type="EMBL" id="GER48882.1"/>
    </source>
</evidence>
<dbReference type="AlphaFoldDB" id="A0A5A7QVG0"/>
<accession>A0A5A7QVG0</accession>
<dbReference type="Proteomes" id="UP000325081">
    <property type="component" value="Unassembled WGS sequence"/>
</dbReference>
<evidence type="ECO:0000256" key="1">
    <source>
        <dbReference type="SAM" id="MobiDB-lite"/>
    </source>
</evidence>
<keyword evidence="3" id="KW-1185">Reference proteome</keyword>
<dbReference type="EMBL" id="BKCP01008371">
    <property type="protein sequence ID" value="GER48882.1"/>
    <property type="molecule type" value="Genomic_DNA"/>
</dbReference>
<proteinExistence type="predicted"/>
<evidence type="ECO:0000313" key="3">
    <source>
        <dbReference type="Proteomes" id="UP000325081"/>
    </source>
</evidence>
<keyword evidence="2" id="KW-0255">Endonuclease</keyword>
<protein>
    <submittedName>
        <fullName evidence="2">Restriction endonuclease</fullName>
    </submittedName>
</protein>
<sequence>MGGSPSGHLRNQRKKDSFTGSKTPVLPNCEDNTTAFSIAVSGKTDHIFRDRGWESSSAFTRAGSSTTGIREERTRGRLLTGVCKVRSWERTSLSSGCWISGISFLILMSPAHLTRALHYECGSAT</sequence>
<dbReference type="GO" id="GO:0004519">
    <property type="term" value="F:endonuclease activity"/>
    <property type="evidence" value="ECO:0007669"/>
    <property type="project" value="UniProtKB-KW"/>
</dbReference>
<name>A0A5A7QVG0_STRAF</name>
<organism evidence="2 3">
    <name type="scientific">Striga asiatica</name>
    <name type="common">Asiatic witchweed</name>
    <name type="synonym">Buchnera asiatica</name>
    <dbReference type="NCBI Taxonomy" id="4170"/>
    <lineage>
        <taxon>Eukaryota</taxon>
        <taxon>Viridiplantae</taxon>
        <taxon>Streptophyta</taxon>
        <taxon>Embryophyta</taxon>
        <taxon>Tracheophyta</taxon>
        <taxon>Spermatophyta</taxon>
        <taxon>Magnoliopsida</taxon>
        <taxon>eudicotyledons</taxon>
        <taxon>Gunneridae</taxon>
        <taxon>Pentapetalae</taxon>
        <taxon>asterids</taxon>
        <taxon>lamiids</taxon>
        <taxon>Lamiales</taxon>
        <taxon>Orobanchaceae</taxon>
        <taxon>Buchnereae</taxon>
        <taxon>Striga</taxon>
    </lineage>
</organism>